<dbReference type="InterPro" id="IPR037151">
    <property type="entry name" value="AlkB-like_sf"/>
</dbReference>
<evidence type="ECO:0000256" key="1">
    <source>
        <dbReference type="PIRSR" id="PIRSR632852-1"/>
    </source>
</evidence>
<dbReference type="Proteomes" id="UP000789572">
    <property type="component" value="Unassembled WGS sequence"/>
</dbReference>
<feature type="binding site" evidence="1">
    <location>
        <begin position="125"/>
        <end position="127"/>
    </location>
    <ligand>
        <name>substrate</name>
    </ligand>
</feature>
<proteinExistence type="predicted"/>
<dbReference type="GO" id="GO:0035516">
    <property type="term" value="F:broad specificity oxidative DNA demethylase activity"/>
    <property type="evidence" value="ECO:0007669"/>
    <property type="project" value="TreeGrafter"/>
</dbReference>
<dbReference type="EMBL" id="CAJVPJ010000001">
    <property type="protein sequence ID" value="CAG8451047.1"/>
    <property type="molecule type" value="Genomic_DNA"/>
</dbReference>
<protein>
    <submittedName>
        <fullName evidence="3">5276_t:CDS:1</fullName>
    </submittedName>
</protein>
<dbReference type="InterPro" id="IPR027450">
    <property type="entry name" value="AlkB-like"/>
</dbReference>
<feature type="binding site" evidence="1">
    <location>
        <begin position="146"/>
        <end position="148"/>
    </location>
    <ligand>
        <name>substrate</name>
    </ligand>
</feature>
<feature type="binding site" evidence="1">
    <location>
        <position position="185"/>
    </location>
    <ligand>
        <name>2-oxoglutarate</name>
        <dbReference type="ChEBI" id="CHEBI:16810"/>
    </ligand>
</feature>
<feature type="domain" description="Fe2OG dioxygenase" evidence="2">
    <location>
        <begin position="178"/>
        <end position="276"/>
    </location>
</feature>
<name>A0A9N8VIK4_9GLOM</name>
<organism evidence="3 4">
    <name type="scientific">Paraglomus occultum</name>
    <dbReference type="NCBI Taxonomy" id="144539"/>
    <lineage>
        <taxon>Eukaryota</taxon>
        <taxon>Fungi</taxon>
        <taxon>Fungi incertae sedis</taxon>
        <taxon>Mucoromycota</taxon>
        <taxon>Glomeromycotina</taxon>
        <taxon>Glomeromycetes</taxon>
        <taxon>Paraglomerales</taxon>
        <taxon>Paraglomeraceae</taxon>
        <taxon>Paraglomus</taxon>
    </lineage>
</organism>
<dbReference type="GO" id="GO:0008198">
    <property type="term" value="F:ferrous iron binding"/>
    <property type="evidence" value="ECO:0007669"/>
    <property type="project" value="TreeGrafter"/>
</dbReference>
<feature type="binding site" evidence="1">
    <location>
        <position position="271"/>
    </location>
    <ligand>
        <name>2-oxoglutarate</name>
        <dbReference type="ChEBI" id="CHEBI:16810"/>
    </ligand>
</feature>
<evidence type="ECO:0000259" key="2">
    <source>
        <dbReference type="PROSITE" id="PS51471"/>
    </source>
</evidence>
<comment type="caution">
    <text evidence="3">The sequence shown here is derived from an EMBL/GenBank/DDBJ whole genome shotgun (WGS) entry which is preliminary data.</text>
</comment>
<accession>A0A9N8VIK4</accession>
<feature type="binding site" evidence="1">
    <location>
        <position position="197"/>
    </location>
    <ligand>
        <name>2-oxoglutarate</name>
        <dbReference type="ChEBI" id="CHEBI:16810"/>
    </ligand>
</feature>
<dbReference type="InterPro" id="IPR005123">
    <property type="entry name" value="Oxoglu/Fe-dep_dioxygenase_dom"/>
</dbReference>
<dbReference type="OrthoDB" id="545910at2759"/>
<dbReference type="Pfam" id="PF13532">
    <property type="entry name" value="2OG-FeII_Oxy_2"/>
    <property type="match status" value="1"/>
</dbReference>
<feature type="binding site" evidence="1">
    <location>
        <position position="200"/>
    </location>
    <ligand>
        <name>substrate</name>
    </ligand>
</feature>
<keyword evidence="4" id="KW-1185">Reference proteome</keyword>
<evidence type="ECO:0000313" key="4">
    <source>
        <dbReference type="Proteomes" id="UP000789572"/>
    </source>
</evidence>
<dbReference type="PROSITE" id="PS51471">
    <property type="entry name" value="FE2OG_OXY"/>
    <property type="match status" value="1"/>
</dbReference>
<gene>
    <name evidence="3" type="ORF">POCULU_LOCUS36</name>
</gene>
<dbReference type="PANTHER" id="PTHR31573:SF1">
    <property type="entry name" value="DNA OXIDATIVE DEMETHYLASE ALKBH2"/>
    <property type="match status" value="1"/>
</dbReference>
<dbReference type="SUPFAM" id="SSF51197">
    <property type="entry name" value="Clavaminate synthase-like"/>
    <property type="match status" value="1"/>
</dbReference>
<feature type="binding site" evidence="1">
    <location>
        <position position="267"/>
    </location>
    <ligand>
        <name>2-oxoglutarate</name>
        <dbReference type="ChEBI" id="CHEBI:16810"/>
    </ligand>
</feature>
<dbReference type="PANTHER" id="PTHR31573">
    <property type="entry name" value="ALPHA-KETOGLUTARATE-DEPENDENT DIOXYGENASE ALKB HOMOLOG 2"/>
    <property type="match status" value="1"/>
</dbReference>
<feature type="binding site" evidence="1">
    <location>
        <position position="187"/>
    </location>
    <ligand>
        <name>2-oxoglutarate</name>
        <dbReference type="ChEBI" id="CHEBI:16810"/>
    </ligand>
</feature>
<dbReference type="Gene3D" id="2.60.120.590">
    <property type="entry name" value="Alpha-ketoglutarate-dependent dioxygenase AlkB-like"/>
    <property type="match status" value="1"/>
</dbReference>
<evidence type="ECO:0000313" key="3">
    <source>
        <dbReference type="EMBL" id="CAG8451047.1"/>
    </source>
</evidence>
<dbReference type="AlphaFoldDB" id="A0A9N8VIK4"/>
<sequence>MAKRKRIIDVEETIDSSSMNQRQKPRIAMNSTLDKFLASNRPFRETTKDKQDDHKMAAVTSDQMDKNPPHLQQASASHLRSPHKLSMTDAEVFYYSSFLSPTSCTSLYSTLTSLPYWQRPTFKIFGRQAHAARLTCSFSSHPSKEYRYSGTIAGADAPTYPLPIKQVKDSLELLLHEKFNFVLLNWYRDGNDSIGEHADDERGLIPNGSIACVSVGAERTLVFRKKNEKSQVKKVILEAGSLIVMKGETQKFWKHGIPKERKVLGGRISLTFRQLE</sequence>
<dbReference type="InterPro" id="IPR032852">
    <property type="entry name" value="ALKBH2"/>
</dbReference>
<reference evidence="3" key="1">
    <citation type="submission" date="2021-06" db="EMBL/GenBank/DDBJ databases">
        <authorList>
            <person name="Kallberg Y."/>
            <person name="Tangrot J."/>
            <person name="Rosling A."/>
        </authorList>
    </citation>
    <scope>NUCLEOTIDE SEQUENCE</scope>
    <source>
        <strain evidence="3">IA702</strain>
    </source>
</reference>
<dbReference type="GO" id="GO:0051747">
    <property type="term" value="F:cytosine C-5 DNA demethylase activity"/>
    <property type="evidence" value="ECO:0007669"/>
    <property type="project" value="TreeGrafter"/>
</dbReference>
<feature type="binding site" evidence="1">
    <location>
        <position position="255"/>
    </location>
    <ligand>
        <name>2-oxoglutarate</name>
        <dbReference type="ChEBI" id="CHEBI:16810"/>
    </ligand>
</feature>
<feature type="binding site" evidence="1">
    <location>
        <position position="273"/>
    </location>
    <ligand>
        <name>2-oxoglutarate</name>
        <dbReference type="ChEBI" id="CHEBI:16810"/>
    </ligand>
</feature>
<dbReference type="GO" id="GO:0006307">
    <property type="term" value="P:DNA alkylation repair"/>
    <property type="evidence" value="ECO:0007669"/>
    <property type="project" value="TreeGrafter"/>
</dbReference>